<dbReference type="OrthoDB" id="5506143at2"/>
<dbReference type="EMBL" id="SWOV01000055">
    <property type="protein sequence ID" value="NFF89198.1"/>
    <property type="molecule type" value="Genomic_DNA"/>
</dbReference>
<dbReference type="Proteomes" id="UP000486903">
    <property type="component" value="Unassembled WGS sequence"/>
</dbReference>
<evidence type="ECO:0000313" key="2">
    <source>
        <dbReference type="EMBL" id="NFF89198.1"/>
    </source>
</evidence>
<dbReference type="EMBL" id="SWVK01000022">
    <property type="protein sequence ID" value="NFN36340.1"/>
    <property type="molecule type" value="Genomic_DNA"/>
</dbReference>
<dbReference type="SUPFAM" id="SSF101386">
    <property type="entry name" value="all-alpha NTP pyrophosphatases"/>
    <property type="match status" value="1"/>
</dbReference>
<dbReference type="Proteomes" id="UP000473681">
    <property type="component" value="Unassembled WGS sequence"/>
</dbReference>
<dbReference type="InterPro" id="IPR014871">
    <property type="entry name" value="dUTPase/dCTP_pyrophosphatase"/>
</dbReference>
<dbReference type="Gene3D" id="1.10.4010.10">
    <property type="entry name" value="Type II deoxyuridine triphosphatase"/>
    <property type="match status" value="1"/>
</dbReference>
<reference evidence="1 5" key="1">
    <citation type="submission" date="2019-02" db="EMBL/GenBank/DDBJ databases">
        <title>Genome sequencing of Clostridium botulinum clinical isolates.</title>
        <authorList>
            <person name="Brunt J."/>
            <person name="Van Vliet A.H.M."/>
            <person name="Stringer S.C."/>
            <person name="Grant K.A."/>
            <person name="Carter A.C."/>
            <person name="Peck M.W."/>
        </authorList>
    </citation>
    <scope>NUCLEOTIDE SEQUENCE [LARGE SCALE GENOMIC DNA]</scope>
    <source>
        <strain evidence="1 5">H113700579</strain>
    </source>
</reference>
<evidence type="ECO:0000313" key="6">
    <source>
        <dbReference type="Proteomes" id="UP000473681"/>
    </source>
</evidence>
<dbReference type="EMBL" id="SGKU01000007">
    <property type="protein sequence ID" value="NFA41744.1"/>
    <property type="molecule type" value="Genomic_DNA"/>
</dbReference>
<dbReference type="PIRSF" id="PIRSF030140">
    <property type="entry name" value="UCP030140"/>
    <property type="match status" value="1"/>
</dbReference>
<dbReference type="InterPro" id="IPR016947">
    <property type="entry name" value="UCP030140"/>
</dbReference>
<dbReference type="EMBL" id="SXFB01000018">
    <property type="protein sequence ID" value="NFV27660.1"/>
    <property type="molecule type" value="Genomic_DNA"/>
</dbReference>
<dbReference type="AlphaFoldDB" id="A0A0C2NUG0"/>
<evidence type="ECO:0000313" key="4">
    <source>
        <dbReference type="EMBL" id="NFV27660.1"/>
    </source>
</evidence>
<dbReference type="Pfam" id="PF08761">
    <property type="entry name" value="dUTPase_2"/>
    <property type="match status" value="1"/>
</dbReference>
<dbReference type="Proteomes" id="UP000476820">
    <property type="component" value="Unassembled WGS sequence"/>
</dbReference>
<organism evidence="1 5">
    <name type="scientific">Clostridium botulinum</name>
    <dbReference type="NCBI Taxonomy" id="1491"/>
    <lineage>
        <taxon>Bacteria</taxon>
        <taxon>Bacillati</taxon>
        <taxon>Bacillota</taxon>
        <taxon>Clostridia</taxon>
        <taxon>Eubacteriales</taxon>
        <taxon>Clostridiaceae</taxon>
        <taxon>Clostridium</taxon>
    </lineage>
</organism>
<protein>
    <submittedName>
        <fullName evidence="1">dUTPase</fullName>
    </submittedName>
</protein>
<evidence type="ECO:0000313" key="8">
    <source>
        <dbReference type="Proteomes" id="UP000486903"/>
    </source>
</evidence>
<evidence type="ECO:0000313" key="5">
    <source>
        <dbReference type="Proteomes" id="UP000472355"/>
    </source>
</evidence>
<accession>A0A0C2NUG0</accession>
<evidence type="ECO:0000313" key="3">
    <source>
        <dbReference type="EMBL" id="NFN36340.1"/>
    </source>
</evidence>
<name>A0A0C2NUG0_CLOBO</name>
<evidence type="ECO:0000313" key="7">
    <source>
        <dbReference type="Proteomes" id="UP000476820"/>
    </source>
</evidence>
<sequence>MNVKDLFETQRIINKNLTLNSQLDDYKIQTRKYLEFNVKISELANETKCFKYLMDTNNFIDMQVVFKKYVSCLSQIITIGLDNNYSDITEIDVKPNDYCLSDQFLNLYIDINDLIISPSKDHYLTLFEDILSLAITLGFTQTELKNEFSKNTYEKVAL</sequence>
<reference evidence="6 7" key="2">
    <citation type="submission" date="2019-04" db="EMBL/GenBank/DDBJ databases">
        <title>Genome sequencing of Clostridium botulinum Groups I-IV and Clostridium butyricum.</title>
        <authorList>
            <person name="Brunt J."/>
            <person name="Van Vliet A.H.M."/>
            <person name="Stringer S.C."/>
            <person name="Carter A.T."/>
            <person name="Peck M.W."/>
        </authorList>
    </citation>
    <scope>NUCLEOTIDE SEQUENCE [LARGE SCALE GENOMIC DNA]</scope>
    <source>
        <strain evidence="2 7">1605</strain>
        <strain evidence="4 8">BL81</strain>
        <strain evidence="3 6">CB-K-33E</strain>
    </source>
</reference>
<gene>
    <name evidence="1" type="ORF">EXM65_03865</name>
    <name evidence="2" type="ORF">FC774_15185</name>
    <name evidence="3" type="ORF">FDB51_14690</name>
    <name evidence="4" type="ORF">FDG31_16175</name>
</gene>
<dbReference type="Proteomes" id="UP000472355">
    <property type="component" value="Unassembled WGS sequence"/>
</dbReference>
<proteinExistence type="predicted"/>
<evidence type="ECO:0000313" key="1">
    <source>
        <dbReference type="EMBL" id="NFA41744.1"/>
    </source>
</evidence>
<comment type="caution">
    <text evidence="1">The sequence shown here is derived from an EMBL/GenBank/DDBJ whole genome shotgun (WGS) entry which is preliminary data.</text>
</comment>
<dbReference type="RefSeq" id="WP_003373384.1">
    <property type="nucleotide sequence ID" value="NZ_CP010520.1"/>
</dbReference>